<keyword evidence="1" id="KW-1133">Transmembrane helix</keyword>
<gene>
    <name evidence="2" type="ORF">ABK249_16550</name>
</gene>
<comment type="caution">
    <text evidence="2">The sequence shown here is derived from an EMBL/GenBank/DDBJ whole genome shotgun (WGS) entry which is preliminary data.</text>
</comment>
<accession>A0ABV0M3U2</accession>
<protein>
    <submittedName>
        <fullName evidence="2">Uncharacterized protein</fullName>
    </submittedName>
</protein>
<sequence>MNEKRLTPAKPVEQLHFRINQVEVLASGRFAIVIVVGAILLAILLV</sequence>
<keyword evidence="3" id="KW-1185">Reference proteome</keyword>
<keyword evidence="1" id="KW-0472">Membrane</keyword>
<dbReference type="RefSeq" id="WP_227703012.1">
    <property type="nucleotide sequence ID" value="NZ_JBEAAL010000011.1"/>
</dbReference>
<evidence type="ECO:0000313" key="2">
    <source>
        <dbReference type="EMBL" id="MEQ1406543.1"/>
    </source>
</evidence>
<feature type="transmembrane region" description="Helical" evidence="1">
    <location>
        <begin position="24"/>
        <end position="45"/>
    </location>
</feature>
<reference evidence="2 3" key="1">
    <citation type="submission" date="2024-05" db="EMBL/GenBank/DDBJ databases">
        <title>Neorhizobium sp. Rsf11, a plant growth promoting and heavy metal resistant PAH-degrader.</title>
        <authorList>
            <person name="Golubev S.N."/>
            <person name="Muratova A.Y."/>
            <person name="Markelova M.I."/>
        </authorList>
    </citation>
    <scope>NUCLEOTIDE SEQUENCE [LARGE SCALE GENOMIC DNA]</scope>
    <source>
        <strain evidence="2 3">Rsf11</strain>
    </source>
</reference>
<keyword evidence="1" id="KW-0812">Transmembrane</keyword>
<dbReference type="EMBL" id="JBEAAL010000011">
    <property type="protein sequence ID" value="MEQ1406543.1"/>
    <property type="molecule type" value="Genomic_DNA"/>
</dbReference>
<name>A0ABV0M3U2_9HYPH</name>
<dbReference type="Proteomes" id="UP001496627">
    <property type="component" value="Unassembled WGS sequence"/>
</dbReference>
<evidence type="ECO:0000313" key="3">
    <source>
        <dbReference type="Proteomes" id="UP001496627"/>
    </source>
</evidence>
<organism evidence="2 3">
    <name type="scientific">Neorhizobium phenanthreniclasticum</name>
    <dbReference type="NCBI Taxonomy" id="3157917"/>
    <lineage>
        <taxon>Bacteria</taxon>
        <taxon>Pseudomonadati</taxon>
        <taxon>Pseudomonadota</taxon>
        <taxon>Alphaproteobacteria</taxon>
        <taxon>Hyphomicrobiales</taxon>
        <taxon>Rhizobiaceae</taxon>
        <taxon>Rhizobium/Agrobacterium group</taxon>
        <taxon>Neorhizobium</taxon>
    </lineage>
</organism>
<proteinExistence type="predicted"/>
<evidence type="ECO:0000256" key="1">
    <source>
        <dbReference type="SAM" id="Phobius"/>
    </source>
</evidence>